<organism evidence="3 4">
    <name type="scientific">Enterobacter asburiae</name>
    <dbReference type="NCBI Taxonomy" id="61645"/>
    <lineage>
        <taxon>Bacteria</taxon>
        <taxon>Pseudomonadati</taxon>
        <taxon>Pseudomonadota</taxon>
        <taxon>Gammaproteobacteria</taxon>
        <taxon>Enterobacterales</taxon>
        <taxon>Enterobacteriaceae</taxon>
        <taxon>Enterobacter</taxon>
        <taxon>Enterobacter cloacae complex</taxon>
    </lineage>
</organism>
<feature type="coiled-coil region" evidence="1">
    <location>
        <begin position="233"/>
        <end position="260"/>
    </location>
</feature>
<feature type="domain" description="Mechanosensitive ion channel MscS porin" evidence="2">
    <location>
        <begin position="47"/>
        <end position="286"/>
    </location>
</feature>
<gene>
    <name evidence="3" type="primary">kefA_1</name>
    <name evidence="3" type="ORF">NCTC12123_00344</name>
</gene>
<dbReference type="Proteomes" id="UP000255163">
    <property type="component" value="Unassembled WGS sequence"/>
</dbReference>
<dbReference type="Pfam" id="PF12795">
    <property type="entry name" value="MscS_porin"/>
    <property type="match status" value="1"/>
</dbReference>
<proteinExistence type="predicted"/>
<dbReference type="InterPro" id="IPR024393">
    <property type="entry name" value="MscS_porin"/>
</dbReference>
<evidence type="ECO:0000313" key="3">
    <source>
        <dbReference type="EMBL" id="STD18180.1"/>
    </source>
</evidence>
<name>A0A376F417_ENTAS</name>
<protein>
    <submittedName>
        <fullName evidence="3">Potassium efflux protein KefA</fullName>
    </submittedName>
</protein>
<evidence type="ECO:0000313" key="4">
    <source>
        <dbReference type="Proteomes" id="UP000255163"/>
    </source>
</evidence>
<evidence type="ECO:0000259" key="2">
    <source>
        <dbReference type="Pfam" id="PF12795"/>
    </source>
</evidence>
<accession>A0A376F417</accession>
<evidence type="ECO:0000256" key="1">
    <source>
        <dbReference type="SAM" id="Coils"/>
    </source>
</evidence>
<feature type="coiled-coil region" evidence="1">
    <location>
        <begin position="127"/>
        <end position="161"/>
    </location>
</feature>
<sequence>MLPINRSQHPVFALLFAMLFFFATAPLTWARADNSNDIPSRGDVQSQLDTLNKQKDLSPQDKLVQQDLTETLETLDKIERIKAETVQLRQKVAQAPENMRKATDALNALSDVDNDDETRKTLSTLSLRQLESRVAQLLDDLQTAQSDLATYNSQLVSLQTQPERVQNAMYAASQQLQQIRNRLNGTTVGEGTLRPTQQTLLLVQQTLLNAQIEQQRKSLEGNTVLQDTLQKQRDYVTANINRLEHQLQLLQEAVNSKRLTLTEKTAQEAVSPDETARIQANPLVKQELEANHQLSQRLILATENGQLAGSAKYQSEELAGSRAAG</sequence>
<dbReference type="EMBL" id="UFYI01000007">
    <property type="protein sequence ID" value="STD18180.1"/>
    <property type="molecule type" value="Genomic_DNA"/>
</dbReference>
<reference evidence="3 4" key="1">
    <citation type="submission" date="2018-06" db="EMBL/GenBank/DDBJ databases">
        <authorList>
            <consortium name="Pathogen Informatics"/>
            <person name="Doyle S."/>
        </authorList>
    </citation>
    <scope>NUCLEOTIDE SEQUENCE [LARGE SCALE GENOMIC DNA]</scope>
    <source>
        <strain evidence="3 4">NCTC12123</strain>
    </source>
</reference>
<keyword evidence="1" id="KW-0175">Coiled coil</keyword>
<dbReference type="AlphaFoldDB" id="A0A376F417"/>